<evidence type="ECO:0000313" key="1">
    <source>
        <dbReference type="EMBL" id="UYW00986.1"/>
    </source>
</evidence>
<proteinExistence type="predicted"/>
<evidence type="ECO:0000313" key="2">
    <source>
        <dbReference type="Proteomes" id="UP001163328"/>
    </source>
</evidence>
<dbReference type="RefSeq" id="WP_264433292.1">
    <property type="nucleotide sequence ID" value="NZ_CP081495.1"/>
</dbReference>
<accession>A0ABY6LXG9</accession>
<protein>
    <submittedName>
        <fullName evidence="1">Uncharacterized protein</fullName>
    </submittedName>
</protein>
<sequence>MKFLLTCISAFMLFFADLDSARKQFQSAQTNKTQALQFYQTTNQWTTQDPVLIAYQAAGKMVQSKFEKGKQQKKDLFKTGATQLNQLIASHPNQVELRFIRLTIQQNTPALLKYNANIDEDKAVIFSQYKNTDAKLQTFIKQYVETSNKFTLDEIKKLN</sequence>
<dbReference type="Proteomes" id="UP001163328">
    <property type="component" value="Chromosome"/>
</dbReference>
<name>A0ABY6LXG9_9FLAO</name>
<organism evidence="1 2">
    <name type="scientific">Flavobacterium agricola</name>
    <dbReference type="NCBI Taxonomy" id="2870839"/>
    <lineage>
        <taxon>Bacteria</taxon>
        <taxon>Pseudomonadati</taxon>
        <taxon>Bacteroidota</taxon>
        <taxon>Flavobacteriia</taxon>
        <taxon>Flavobacteriales</taxon>
        <taxon>Flavobacteriaceae</taxon>
        <taxon>Flavobacterium</taxon>
    </lineage>
</organism>
<reference evidence="1" key="1">
    <citation type="submission" date="2021-08" db="EMBL/GenBank/DDBJ databases">
        <title>Flavobacterium sp. strain CC-SYL302.</title>
        <authorList>
            <person name="Lin S.-Y."/>
            <person name="Lee T.-H."/>
            <person name="Young C.-C."/>
        </authorList>
    </citation>
    <scope>NUCLEOTIDE SEQUENCE</scope>
    <source>
        <strain evidence="1">CC-SYL302</strain>
    </source>
</reference>
<dbReference type="EMBL" id="CP081495">
    <property type="protein sequence ID" value="UYW00986.1"/>
    <property type="molecule type" value="Genomic_DNA"/>
</dbReference>
<gene>
    <name evidence="1" type="ORF">K5I29_10870</name>
</gene>
<keyword evidence="2" id="KW-1185">Reference proteome</keyword>